<feature type="binding site" evidence="9">
    <location>
        <position position="193"/>
    </location>
    <ligand>
        <name>Zn(2+)</name>
        <dbReference type="ChEBI" id="CHEBI:29105"/>
        <label>2</label>
    </ligand>
</feature>
<dbReference type="InterPro" id="IPR024610">
    <property type="entry name" value="ING_N_histone-binding"/>
</dbReference>
<keyword evidence="4 10" id="KW-0863">Zinc-finger</keyword>
<evidence type="ECO:0000256" key="8">
    <source>
        <dbReference type="PIRSR" id="PIRSR628651-50"/>
    </source>
</evidence>
<organism evidence="14">
    <name type="scientific">Aceria tosichella</name>
    <name type="common">wheat curl mite</name>
    <dbReference type="NCBI Taxonomy" id="561515"/>
    <lineage>
        <taxon>Eukaryota</taxon>
        <taxon>Metazoa</taxon>
        <taxon>Ecdysozoa</taxon>
        <taxon>Arthropoda</taxon>
        <taxon>Chelicerata</taxon>
        <taxon>Arachnida</taxon>
        <taxon>Acari</taxon>
        <taxon>Acariformes</taxon>
        <taxon>Trombidiformes</taxon>
        <taxon>Prostigmata</taxon>
        <taxon>Eupodina</taxon>
        <taxon>Eriophyoidea</taxon>
        <taxon>Eriophyidae</taxon>
        <taxon>Eriophyinae</taxon>
        <taxon>Aceriini</taxon>
        <taxon>Aceria</taxon>
    </lineage>
</organism>
<evidence type="ECO:0000256" key="11">
    <source>
        <dbReference type="RuleBase" id="RU361213"/>
    </source>
</evidence>
<dbReference type="Gene3D" id="6.10.140.1740">
    <property type="match status" value="1"/>
</dbReference>
<dbReference type="PROSITE" id="PS01359">
    <property type="entry name" value="ZF_PHD_1"/>
    <property type="match status" value="1"/>
</dbReference>
<feature type="site" description="Histone H3K4me3 binding" evidence="8">
    <location>
        <position position="202"/>
    </location>
</feature>
<keyword evidence="3 9" id="KW-0479">Metal-binding</keyword>
<dbReference type="InterPro" id="IPR011011">
    <property type="entry name" value="Znf_FYVE_PHD"/>
</dbReference>
<keyword evidence="6 11" id="KW-0156">Chromatin regulator</keyword>
<comment type="similarity">
    <text evidence="2 11">Belongs to the ING family.</text>
</comment>
<feature type="compositionally biased region" description="Low complexity" evidence="12">
    <location>
        <begin position="137"/>
        <end position="168"/>
    </location>
</feature>
<dbReference type="FunFam" id="3.30.40.10:FF:000021">
    <property type="entry name" value="Inhibitor of growth 2b"/>
    <property type="match status" value="1"/>
</dbReference>
<dbReference type="InterPro" id="IPR028651">
    <property type="entry name" value="ING_fam"/>
</dbReference>
<keyword evidence="5 9" id="KW-0862">Zinc</keyword>
<dbReference type="SMART" id="SM01408">
    <property type="entry name" value="ING"/>
    <property type="match status" value="1"/>
</dbReference>
<reference evidence="14" key="1">
    <citation type="submission" date="2018-10" db="EMBL/GenBank/DDBJ databases">
        <title>Transcriptome assembly of Aceria tosichella (Wheat curl mite) Type 2.</title>
        <authorList>
            <person name="Scully E.D."/>
            <person name="Geib S.M."/>
            <person name="Palmer N.A."/>
            <person name="Gupta A.K."/>
            <person name="Sarath G."/>
            <person name="Tatineni S."/>
        </authorList>
    </citation>
    <scope>NUCLEOTIDE SEQUENCE</scope>
    <source>
        <strain evidence="14">LincolnNE</strain>
    </source>
</reference>
<dbReference type="InterPro" id="IPR013083">
    <property type="entry name" value="Znf_RING/FYVE/PHD"/>
</dbReference>
<protein>
    <recommendedName>
        <fullName evidence="11">Inhibitor of growth protein</fullName>
    </recommendedName>
</protein>
<evidence type="ECO:0000256" key="2">
    <source>
        <dbReference type="ARBA" id="ARBA00010210"/>
    </source>
</evidence>
<evidence type="ECO:0000256" key="4">
    <source>
        <dbReference type="ARBA" id="ARBA00022771"/>
    </source>
</evidence>
<dbReference type="Pfam" id="PF12998">
    <property type="entry name" value="ING"/>
    <property type="match status" value="1"/>
</dbReference>
<evidence type="ECO:0000256" key="9">
    <source>
        <dbReference type="PIRSR" id="PIRSR628651-51"/>
    </source>
</evidence>
<feature type="binding site" evidence="9">
    <location>
        <position position="198"/>
    </location>
    <ligand>
        <name>Zn(2+)</name>
        <dbReference type="ChEBI" id="CHEBI:29105"/>
        <label>2</label>
    </ligand>
</feature>
<feature type="binding site" evidence="9">
    <location>
        <position position="223"/>
    </location>
    <ligand>
        <name>Zn(2+)</name>
        <dbReference type="ChEBI" id="CHEBI:29105"/>
        <label>2</label>
    </ligand>
</feature>
<evidence type="ECO:0000256" key="5">
    <source>
        <dbReference type="ARBA" id="ARBA00022833"/>
    </source>
</evidence>
<dbReference type="InterPro" id="IPR019787">
    <property type="entry name" value="Znf_PHD-finger"/>
</dbReference>
<dbReference type="Gene3D" id="3.30.40.10">
    <property type="entry name" value="Zinc/RING finger domain, C3HC4 (zinc finger)"/>
    <property type="match status" value="1"/>
</dbReference>
<dbReference type="PANTHER" id="PTHR10333">
    <property type="entry name" value="INHIBITOR OF GROWTH PROTEIN"/>
    <property type="match status" value="1"/>
</dbReference>
<name>A0A6G1SQI6_9ACAR</name>
<dbReference type="SMART" id="SM00249">
    <property type="entry name" value="PHD"/>
    <property type="match status" value="1"/>
</dbReference>
<accession>A0A6G1SQI6</accession>
<dbReference type="InterPro" id="IPR001965">
    <property type="entry name" value="Znf_PHD"/>
</dbReference>
<evidence type="ECO:0000259" key="13">
    <source>
        <dbReference type="PROSITE" id="PS50016"/>
    </source>
</evidence>
<evidence type="ECO:0000256" key="1">
    <source>
        <dbReference type="ARBA" id="ARBA00004123"/>
    </source>
</evidence>
<comment type="subcellular location">
    <subcellularLocation>
        <location evidence="1 11">Nucleus</location>
    </subcellularLocation>
</comment>
<dbReference type="PANTHER" id="PTHR10333:SF42">
    <property type="entry name" value="INHIBITOR OF GROWTH PROTEIN 5"/>
    <property type="match status" value="1"/>
</dbReference>
<feature type="site" description="Histone H3K4me3 binding" evidence="8">
    <location>
        <position position="194"/>
    </location>
</feature>
<feature type="site" description="Histone H3K4me3 binding" evidence="8">
    <location>
        <position position="190"/>
    </location>
</feature>
<dbReference type="CDD" id="cd15505">
    <property type="entry name" value="PHD_ING"/>
    <property type="match status" value="1"/>
</dbReference>
<keyword evidence="7 11" id="KW-0539">Nucleus</keyword>
<evidence type="ECO:0000256" key="3">
    <source>
        <dbReference type="ARBA" id="ARBA00022723"/>
    </source>
</evidence>
<comment type="subunit">
    <text evidence="11">Component of an histone acetyltransferase complex. Interacts with H3K4me3 and to a lesser extent with H3K4me2.</text>
</comment>
<dbReference type="AlphaFoldDB" id="A0A6G1SQI6"/>
<dbReference type="InterPro" id="IPR019786">
    <property type="entry name" value="Zinc_finger_PHD-type_CS"/>
</dbReference>
<dbReference type="GO" id="GO:0008270">
    <property type="term" value="F:zinc ion binding"/>
    <property type="evidence" value="ECO:0007669"/>
    <property type="project" value="UniProtKB-KW"/>
</dbReference>
<dbReference type="SUPFAM" id="SSF57903">
    <property type="entry name" value="FYVE/PHD zinc finger"/>
    <property type="match status" value="1"/>
</dbReference>
<dbReference type="PROSITE" id="PS50016">
    <property type="entry name" value="ZF_PHD_2"/>
    <property type="match status" value="1"/>
</dbReference>
<evidence type="ECO:0000256" key="6">
    <source>
        <dbReference type="ARBA" id="ARBA00022853"/>
    </source>
</evidence>
<evidence type="ECO:0000256" key="12">
    <source>
        <dbReference type="SAM" id="MobiDB-lite"/>
    </source>
</evidence>
<evidence type="ECO:0000256" key="10">
    <source>
        <dbReference type="PROSITE-ProRule" id="PRU00146"/>
    </source>
</evidence>
<comment type="function">
    <text evidence="11">Component of an histone acetyltransferase complex.</text>
</comment>
<feature type="binding site" evidence="9">
    <location>
        <position position="204"/>
    </location>
    <ligand>
        <name>Zn(2+)</name>
        <dbReference type="ChEBI" id="CHEBI:29105"/>
        <label>1</label>
    </ligand>
</feature>
<dbReference type="GO" id="GO:0005634">
    <property type="term" value="C:nucleus"/>
    <property type="evidence" value="ECO:0007669"/>
    <property type="project" value="UniProtKB-SubCell"/>
</dbReference>
<dbReference type="GO" id="GO:0045893">
    <property type="term" value="P:positive regulation of DNA-templated transcription"/>
    <property type="evidence" value="ECO:0007669"/>
    <property type="project" value="TreeGrafter"/>
</dbReference>
<feature type="binding site" evidence="9">
    <location>
        <position position="220"/>
    </location>
    <ligand>
        <name>Zn(2+)</name>
        <dbReference type="ChEBI" id="CHEBI:29105"/>
        <label>2</label>
    </ligand>
</feature>
<evidence type="ECO:0000313" key="14">
    <source>
        <dbReference type="EMBL" id="MDE52153.1"/>
    </source>
</evidence>
<sequence>MNSTSKLGAANNDTPKHVARYIENFIDLVENVPNDLSRRITRLHELQLDYESSLAKLEANLTKFTRPQKNSDGSTNDLRQLKLLLATQHHLSRMQEMSDSKLTIVQEALDQLDCKSRELDQDYKQINQATSDSTEQASGTSGSNNKNTKSATSSGRNQSSASTSSQPKSSHRESPEPTYCVCHQVSYGDMICCDNDACEIEWFHFQCVSLTSKPKGKWYCPNCRGDRSNQLKK</sequence>
<feature type="binding site" evidence="9">
    <location>
        <position position="182"/>
    </location>
    <ligand>
        <name>Zn(2+)</name>
        <dbReference type="ChEBI" id="CHEBI:29105"/>
        <label>1</label>
    </ligand>
</feature>
<dbReference type="EMBL" id="GGYP01007382">
    <property type="protein sequence ID" value="MDE52153.1"/>
    <property type="molecule type" value="Transcribed_RNA"/>
</dbReference>
<feature type="site" description="Histone H3K4me3 binding" evidence="8">
    <location>
        <position position="179"/>
    </location>
</feature>
<feature type="region of interest" description="Disordered" evidence="12">
    <location>
        <begin position="128"/>
        <end position="175"/>
    </location>
</feature>
<gene>
    <name evidence="14" type="primary">Ing1</name>
    <name evidence="14" type="ORF">g.18764</name>
</gene>
<feature type="domain" description="PHD-type" evidence="13">
    <location>
        <begin position="177"/>
        <end position="226"/>
    </location>
</feature>
<dbReference type="GO" id="GO:0006325">
    <property type="term" value="P:chromatin organization"/>
    <property type="evidence" value="ECO:0007669"/>
    <property type="project" value="UniProtKB-KW"/>
</dbReference>
<proteinExistence type="inferred from homology"/>
<feature type="binding site" evidence="9">
    <location>
        <position position="207"/>
    </location>
    <ligand>
        <name>Zn(2+)</name>
        <dbReference type="ChEBI" id="CHEBI:29105"/>
        <label>1</label>
    </ligand>
</feature>
<feature type="binding site" evidence="9">
    <location>
        <position position="180"/>
    </location>
    <ligand>
        <name>Zn(2+)</name>
        <dbReference type="ChEBI" id="CHEBI:29105"/>
        <label>1</label>
    </ligand>
</feature>
<comment type="domain">
    <text evidence="11">The PHD-type zinc finger mediates the binding to H3K4me3.</text>
</comment>
<evidence type="ECO:0000256" key="7">
    <source>
        <dbReference type="ARBA" id="ARBA00023242"/>
    </source>
</evidence>